<dbReference type="GO" id="GO:0051082">
    <property type="term" value="F:unfolded protein binding"/>
    <property type="evidence" value="ECO:0007669"/>
    <property type="project" value="InterPro"/>
</dbReference>
<evidence type="ECO:0000313" key="3">
    <source>
        <dbReference type="Proteomes" id="UP000887581"/>
    </source>
</evidence>
<accession>A0A915PH31</accession>
<dbReference type="PANTHER" id="PTHR45168">
    <property type="entry name" value="DNAJ HOMOLOG SUBFAMILY B MEMBER 2"/>
    <property type="match status" value="1"/>
</dbReference>
<dbReference type="AlphaFoldDB" id="A0A915PH31"/>
<dbReference type="GO" id="GO:0030544">
    <property type="term" value="F:Hsp70 protein binding"/>
    <property type="evidence" value="ECO:0007669"/>
    <property type="project" value="InterPro"/>
</dbReference>
<dbReference type="PANTHER" id="PTHR45168:SF3">
    <property type="entry name" value="DNAJ HEAT SHOCK PROTEIN FAMILY (HSP40) MEMBER B2"/>
    <property type="match status" value="1"/>
</dbReference>
<dbReference type="Pfam" id="PF00226">
    <property type="entry name" value="DnaJ"/>
    <property type="match status" value="1"/>
</dbReference>
<dbReference type="PRINTS" id="PR00625">
    <property type="entry name" value="JDOMAIN"/>
</dbReference>
<dbReference type="PROSITE" id="PS50076">
    <property type="entry name" value="DNAJ_2"/>
    <property type="match status" value="1"/>
</dbReference>
<dbReference type="Gene3D" id="1.10.287.110">
    <property type="entry name" value="DnaJ domain"/>
    <property type="match status" value="1"/>
</dbReference>
<sequence length="247" mass="28246">MGLGTGTTPNSHLHDDFSSASTCFYSVLGVPRNADSAAIRKAYRKLALQWHPDKNPNNNEVAEQKFKRITQAYEVLSDPKKRNCYDRSRWTGLQRQNKQSHNVFHRRFQSPFDIFQEFFGYKDMFDDFMMDGKHFSSFLFRSRSDSVDSLYRKPGSHRARFTNNTLFDDKSDNELINGNDCSFSSVIRFSSAEPGKNASSRKTTTSMKIIDGVKVVTKRIEAEGKETIEVIENGVLKSRVISENPVT</sequence>
<dbReference type="SMART" id="SM00271">
    <property type="entry name" value="DnaJ"/>
    <property type="match status" value="1"/>
</dbReference>
<organism evidence="3 4">
    <name type="scientific">Setaria digitata</name>
    <dbReference type="NCBI Taxonomy" id="48799"/>
    <lineage>
        <taxon>Eukaryota</taxon>
        <taxon>Metazoa</taxon>
        <taxon>Ecdysozoa</taxon>
        <taxon>Nematoda</taxon>
        <taxon>Chromadorea</taxon>
        <taxon>Rhabditida</taxon>
        <taxon>Spirurina</taxon>
        <taxon>Spiruromorpha</taxon>
        <taxon>Filarioidea</taxon>
        <taxon>Setariidae</taxon>
        <taxon>Setaria</taxon>
    </lineage>
</organism>
<evidence type="ECO:0000259" key="2">
    <source>
        <dbReference type="PROSITE" id="PS50076"/>
    </source>
</evidence>
<reference evidence="4" key="1">
    <citation type="submission" date="2022-11" db="UniProtKB">
        <authorList>
            <consortium name="WormBaseParasite"/>
        </authorList>
    </citation>
    <scope>IDENTIFICATION</scope>
</reference>
<keyword evidence="3" id="KW-1185">Reference proteome</keyword>
<dbReference type="WBParaSite" id="sdigi.contig1.g127.t1">
    <property type="protein sequence ID" value="sdigi.contig1.g127.t1"/>
    <property type="gene ID" value="sdigi.contig1.g127"/>
</dbReference>
<dbReference type="InterPro" id="IPR043183">
    <property type="entry name" value="DNJB2/6-like"/>
</dbReference>
<dbReference type="PROSITE" id="PS00636">
    <property type="entry name" value="DNAJ_1"/>
    <property type="match status" value="1"/>
</dbReference>
<protein>
    <submittedName>
        <fullName evidence="4">J domain-containing protein</fullName>
    </submittedName>
</protein>
<feature type="domain" description="J" evidence="2">
    <location>
        <begin position="23"/>
        <end position="89"/>
    </location>
</feature>
<keyword evidence="1" id="KW-0143">Chaperone</keyword>
<proteinExistence type="predicted"/>
<dbReference type="InterPro" id="IPR018253">
    <property type="entry name" value="DnaJ_domain_CS"/>
</dbReference>
<name>A0A915PH31_9BILA</name>
<dbReference type="InterPro" id="IPR036869">
    <property type="entry name" value="J_dom_sf"/>
</dbReference>
<dbReference type="InterPro" id="IPR001623">
    <property type="entry name" value="DnaJ_domain"/>
</dbReference>
<dbReference type="Proteomes" id="UP000887581">
    <property type="component" value="Unplaced"/>
</dbReference>
<evidence type="ECO:0000256" key="1">
    <source>
        <dbReference type="ARBA" id="ARBA00023186"/>
    </source>
</evidence>
<dbReference type="CDD" id="cd06257">
    <property type="entry name" value="DnaJ"/>
    <property type="match status" value="1"/>
</dbReference>
<evidence type="ECO:0000313" key="4">
    <source>
        <dbReference type="WBParaSite" id="sdigi.contig1.g127.t1"/>
    </source>
</evidence>
<dbReference type="SUPFAM" id="SSF46565">
    <property type="entry name" value="Chaperone J-domain"/>
    <property type="match status" value="1"/>
</dbReference>